<dbReference type="EMBL" id="AMQM01002243">
    <property type="status" value="NOT_ANNOTATED_CDS"/>
    <property type="molecule type" value="Genomic_DNA"/>
</dbReference>
<accession>T1EXM0</accession>
<dbReference type="EMBL" id="KB097753">
    <property type="protein sequence ID" value="ESN90367.1"/>
    <property type="molecule type" value="Genomic_DNA"/>
</dbReference>
<reference evidence="4" key="1">
    <citation type="submission" date="2012-12" db="EMBL/GenBank/DDBJ databases">
        <authorList>
            <person name="Hellsten U."/>
            <person name="Grimwood J."/>
            <person name="Chapman J.A."/>
            <person name="Shapiro H."/>
            <person name="Aerts A."/>
            <person name="Otillar R.P."/>
            <person name="Terry A.Y."/>
            <person name="Boore J.L."/>
            <person name="Simakov O."/>
            <person name="Marletaz F."/>
            <person name="Cho S.-J."/>
            <person name="Edsinger-Gonzales E."/>
            <person name="Havlak P."/>
            <person name="Kuo D.-H."/>
            <person name="Larsson T."/>
            <person name="Lv J."/>
            <person name="Arendt D."/>
            <person name="Savage R."/>
            <person name="Osoegawa K."/>
            <person name="de Jong P."/>
            <person name="Lindberg D.R."/>
            <person name="Seaver E.C."/>
            <person name="Weisblat D.A."/>
            <person name="Putnam N.H."/>
            <person name="Grigoriev I.V."/>
            <person name="Rokhsar D.S."/>
        </authorList>
    </citation>
    <scope>NUCLEOTIDE SEQUENCE</scope>
</reference>
<keyword evidence="1" id="KW-0812">Transmembrane</keyword>
<dbReference type="InParanoid" id="T1EXM0"/>
<reference evidence="2 4" key="2">
    <citation type="journal article" date="2013" name="Nature">
        <title>Insights into bilaterian evolution from three spiralian genomes.</title>
        <authorList>
            <person name="Simakov O."/>
            <person name="Marletaz F."/>
            <person name="Cho S.J."/>
            <person name="Edsinger-Gonzales E."/>
            <person name="Havlak P."/>
            <person name="Hellsten U."/>
            <person name="Kuo D.H."/>
            <person name="Larsson T."/>
            <person name="Lv J."/>
            <person name="Arendt D."/>
            <person name="Savage R."/>
            <person name="Osoegawa K."/>
            <person name="de Jong P."/>
            <person name="Grimwood J."/>
            <person name="Chapman J.A."/>
            <person name="Shapiro H."/>
            <person name="Aerts A."/>
            <person name="Otillar R.P."/>
            <person name="Terry A.Y."/>
            <person name="Boore J.L."/>
            <person name="Grigoriev I.V."/>
            <person name="Lindberg D.R."/>
            <person name="Seaver E.C."/>
            <person name="Weisblat D.A."/>
            <person name="Putnam N.H."/>
            <person name="Rokhsar D.S."/>
        </authorList>
    </citation>
    <scope>NUCLEOTIDE SEQUENCE</scope>
</reference>
<dbReference type="GeneID" id="20201320"/>
<sequence length="132" mass="15174">MSSRNLCWEYFNNIIFIINNNIIIIILAIYVIEVFFMGRAKASFSFGNLQENVREGRGLYSLCSSTPVKPELYTVGMLNGWITSKWVVSKNFSATSDKVQKFWHEPKHTASTLSYKKLKSVVSKFLFSSTRI</sequence>
<reference evidence="3" key="3">
    <citation type="submission" date="2015-06" db="UniProtKB">
        <authorList>
            <consortium name="EnsemblMetazoa"/>
        </authorList>
    </citation>
    <scope>IDENTIFICATION</scope>
</reference>
<evidence type="ECO:0000313" key="2">
    <source>
        <dbReference type="EMBL" id="ESN90367.1"/>
    </source>
</evidence>
<organism evidence="3 4">
    <name type="scientific">Helobdella robusta</name>
    <name type="common">Californian leech</name>
    <dbReference type="NCBI Taxonomy" id="6412"/>
    <lineage>
        <taxon>Eukaryota</taxon>
        <taxon>Metazoa</taxon>
        <taxon>Spiralia</taxon>
        <taxon>Lophotrochozoa</taxon>
        <taxon>Annelida</taxon>
        <taxon>Clitellata</taxon>
        <taxon>Hirudinea</taxon>
        <taxon>Rhynchobdellida</taxon>
        <taxon>Glossiphoniidae</taxon>
        <taxon>Helobdella</taxon>
    </lineage>
</organism>
<dbReference type="HOGENOM" id="CLU_1919337_0_0_1"/>
<protein>
    <submittedName>
        <fullName evidence="2 3">Uncharacterized protein</fullName>
    </submittedName>
</protein>
<dbReference type="AlphaFoldDB" id="T1EXM0"/>
<evidence type="ECO:0000313" key="4">
    <source>
        <dbReference type="Proteomes" id="UP000015101"/>
    </source>
</evidence>
<keyword evidence="1" id="KW-1133">Transmembrane helix</keyword>
<dbReference type="KEGG" id="hro:HELRODRAFT_166027"/>
<dbReference type="EnsemblMetazoa" id="HelroT166027">
    <property type="protein sequence ID" value="HelroP166027"/>
    <property type="gene ID" value="HelroG166027"/>
</dbReference>
<evidence type="ECO:0000256" key="1">
    <source>
        <dbReference type="SAM" id="Phobius"/>
    </source>
</evidence>
<evidence type="ECO:0000313" key="3">
    <source>
        <dbReference type="EnsemblMetazoa" id="HelroP166027"/>
    </source>
</evidence>
<proteinExistence type="predicted"/>
<name>T1EXM0_HELRO</name>
<feature type="transmembrane region" description="Helical" evidence="1">
    <location>
        <begin position="14"/>
        <end position="36"/>
    </location>
</feature>
<dbReference type="Proteomes" id="UP000015101">
    <property type="component" value="Unassembled WGS sequence"/>
</dbReference>
<dbReference type="RefSeq" id="XP_009031314.1">
    <property type="nucleotide sequence ID" value="XM_009033066.1"/>
</dbReference>
<keyword evidence="1" id="KW-0472">Membrane</keyword>
<dbReference type="CTD" id="20201320"/>
<gene>
    <name evidence="3" type="primary">20201320</name>
    <name evidence="2" type="ORF">HELRODRAFT_166027</name>
</gene>
<keyword evidence="4" id="KW-1185">Reference proteome</keyword>